<evidence type="ECO:0000313" key="1">
    <source>
        <dbReference type="EMBL" id="CAD8097889.1"/>
    </source>
</evidence>
<dbReference type="Proteomes" id="UP000692954">
    <property type="component" value="Unassembled WGS sequence"/>
</dbReference>
<dbReference type="EMBL" id="CAJJDN010000069">
    <property type="protein sequence ID" value="CAD8097889.1"/>
    <property type="molecule type" value="Genomic_DNA"/>
</dbReference>
<gene>
    <name evidence="1" type="ORF">PSON_ATCC_30995.1.T0690115</name>
</gene>
<keyword evidence="2" id="KW-1185">Reference proteome</keyword>
<dbReference type="AlphaFoldDB" id="A0A8S1P4E5"/>
<name>A0A8S1P4E5_9CILI</name>
<reference evidence="1" key="1">
    <citation type="submission" date="2021-01" db="EMBL/GenBank/DDBJ databases">
        <authorList>
            <consortium name="Genoscope - CEA"/>
            <person name="William W."/>
        </authorList>
    </citation>
    <scope>NUCLEOTIDE SEQUENCE</scope>
</reference>
<comment type="caution">
    <text evidence="1">The sequence shown here is derived from an EMBL/GenBank/DDBJ whole genome shotgun (WGS) entry which is preliminary data.</text>
</comment>
<organism evidence="1 2">
    <name type="scientific">Paramecium sonneborni</name>
    <dbReference type="NCBI Taxonomy" id="65129"/>
    <lineage>
        <taxon>Eukaryota</taxon>
        <taxon>Sar</taxon>
        <taxon>Alveolata</taxon>
        <taxon>Ciliophora</taxon>
        <taxon>Intramacronucleata</taxon>
        <taxon>Oligohymenophorea</taxon>
        <taxon>Peniculida</taxon>
        <taxon>Parameciidae</taxon>
        <taxon>Paramecium</taxon>
    </lineage>
</organism>
<accession>A0A8S1P4E5</accession>
<evidence type="ECO:0000313" key="2">
    <source>
        <dbReference type="Proteomes" id="UP000692954"/>
    </source>
</evidence>
<proteinExistence type="predicted"/>
<protein>
    <submittedName>
        <fullName evidence="1">Uncharacterized protein</fullName>
    </submittedName>
</protein>
<sequence length="171" mass="20927">MLQQLQNQRIQRYSNSPLKILFNFIQPLTQFLLDSLFEKKIQDIQWSHLKIQELQTQLKMIYSNWLKNINNMLLTTKSYFQLQFQFEGFQNLQNFCTFNMYHDFVVILIHINKKDGQVGNLQSFQLPKMVQLRIRFKSIHVYSDNINMMILHMLSWLDEQRHRWRLDQIDN</sequence>